<reference evidence="11 12" key="1">
    <citation type="journal article" date="2011" name="ISME J.">
        <title>Community ecology of hot spring cyanobacterial mats: predominant populations and their functional potential.</title>
        <authorList>
            <person name="Klatt C.G."/>
            <person name="Wood J.M."/>
            <person name="Rusch D.B."/>
            <person name="Bateson M.M."/>
            <person name="Hamamura N."/>
            <person name="Heidelberg J.F."/>
            <person name="Grossman A.R."/>
            <person name="Bhaya D."/>
            <person name="Cohan F.M."/>
            <person name="Kuhl M."/>
            <person name="Bryant D.A."/>
            <person name="Ward D.M."/>
        </authorList>
    </citation>
    <scope>NUCLEOTIDE SEQUENCE [LARGE SCALE GENOMIC DNA]</scope>
    <source>
        <strain evidence="11">OS</strain>
    </source>
</reference>
<accession>A0A395M258</accession>
<dbReference type="UniPathway" id="UPA00060">
    <property type="reaction ID" value="UER00141"/>
</dbReference>
<comment type="catalytic activity">
    <reaction evidence="6 9">
        <text>4-methyl-5-(2-phosphooxyethyl)-thiazole + 4-amino-2-methyl-5-(diphosphooxymethyl)pyrimidine + H(+) = thiamine phosphate + diphosphate</text>
        <dbReference type="Rhea" id="RHEA:22328"/>
        <dbReference type="ChEBI" id="CHEBI:15378"/>
        <dbReference type="ChEBI" id="CHEBI:33019"/>
        <dbReference type="ChEBI" id="CHEBI:37575"/>
        <dbReference type="ChEBI" id="CHEBI:57841"/>
        <dbReference type="ChEBI" id="CHEBI:58296"/>
        <dbReference type="EC" id="2.5.1.3"/>
    </reaction>
</comment>
<dbReference type="CDD" id="cd00564">
    <property type="entry name" value="TMP_TenI"/>
    <property type="match status" value="1"/>
</dbReference>
<dbReference type="SUPFAM" id="SSF51391">
    <property type="entry name" value="Thiamin phosphate synthase"/>
    <property type="match status" value="1"/>
</dbReference>
<feature type="binding site" evidence="9">
    <location>
        <position position="165"/>
    </location>
    <ligand>
        <name>2-[(2R,5Z)-2-carboxy-4-methylthiazol-5(2H)-ylidene]ethyl phosphate</name>
        <dbReference type="ChEBI" id="CHEBI:62899"/>
    </ligand>
</feature>
<evidence type="ECO:0000256" key="7">
    <source>
        <dbReference type="ARBA" id="ARBA00047851"/>
    </source>
</evidence>
<dbReference type="Proteomes" id="UP000266389">
    <property type="component" value="Unassembled WGS sequence"/>
</dbReference>
<gene>
    <name evidence="9" type="primary">thiE</name>
    <name evidence="11" type="ORF">D0433_02985</name>
</gene>
<comment type="caution">
    <text evidence="11">The sequence shown here is derived from an EMBL/GenBank/DDBJ whole genome shotgun (WGS) entry which is preliminary data.</text>
</comment>
<comment type="cofactor">
    <cofactor evidence="9">
        <name>Mg(2+)</name>
        <dbReference type="ChEBI" id="CHEBI:18420"/>
    </cofactor>
    <text evidence="9">Binds 1 Mg(2+) ion per subunit.</text>
</comment>
<comment type="caution">
    <text evidence="9">Lacks conserved residue(s) required for the propagation of feature annotation.</text>
</comment>
<evidence type="ECO:0000256" key="3">
    <source>
        <dbReference type="ARBA" id="ARBA00022723"/>
    </source>
</evidence>
<protein>
    <recommendedName>
        <fullName evidence="9">Thiamine-phosphate synthase</fullName>
        <shortName evidence="9">TP synthase</shortName>
        <shortName evidence="9">TPS</shortName>
        <ecNumber evidence="9">2.5.1.3</ecNumber>
    </recommendedName>
    <alternativeName>
        <fullName evidence="9">Thiamine-phosphate pyrophosphorylase</fullName>
        <shortName evidence="9">TMP pyrophosphorylase</shortName>
        <shortName evidence="9">TMP-PPase</shortName>
    </alternativeName>
</protein>
<evidence type="ECO:0000256" key="1">
    <source>
        <dbReference type="ARBA" id="ARBA00005165"/>
    </source>
</evidence>
<dbReference type="PANTHER" id="PTHR20857">
    <property type="entry name" value="THIAMINE-PHOSPHATE PYROPHOSPHORYLASE"/>
    <property type="match status" value="1"/>
</dbReference>
<dbReference type="GO" id="GO:0009229">
    <property type="term" value="P:thiamine diphosphate biosynthetic process"/>
    <property type="evidence" value="ECO:0007669"/>
    <property type="project" value="UniProtKB-UniRule"/>
</dbReference>
<evidence type="ECO:0000256" key="5">
    <source>
        <dbReference type="ARBA" id="ARBA00022977"/>
    </source>
</evidence>
<evidence type="ECO:0000259" key="10">
    <source>
        <dbReference type="Pfam" id="PF02581"/>
    </source>
</evidence>
<dbReference type="InterPro" id="IPR036206">
    <property type="entry name" value="ThiamineP_synth_sf"/>
</dbReference>
<comment type="catalytic activity">
    <reaction evidence="8 9">
        <text>2-[(2R,5Z)-2-carboxy-4-methylthiazol-5(2H)-ylidene]ethyl phosphate + 4-amino-2-methyl-5-(diphosphooxymethyl)pyrimidine + 2 H(+) = thiamine phosphate + CO2 + diphosphate</text>
        <dbReference type="Rhea" id="RHEA:47844"/>
        <dbReference type="ChEBI" id="CHEBI:15378"/>
        <dbReference type="ChEBI" id="CHEBI:16526"/>
        <dbReference type="ChEBI" id="CHEBI:33019"/>
        <dbReference type="ChEBI" id="CHEBI:37575"/>
        <dbReference type="ChEBI" id="CHEBI:57841"/>
        <dbReference type="ChEBI" id="CHEBI:62899"/>
        <dbReference type="EC" id="2.5.1.3"/>
    </reaction>
</comment>
<dbReference type="AlphaFoldDB" id="A0A395M258"/>
<evidence type="ECO:0000313" key="11">
    <source>
        <dbReference type="EMBL" id="RFM24883.1"/>
    </source>
</evidence>
<organism evidence="11 12">
    <name type="scientific">Candidatus Thermochlorobacter aerophilus</name>
    <dbReference type="NCBI Taxonomy" id="1868324"/>
    <lineage>
        <taxon>Bacteria</taxon>
        <taxon>Pseudomonadati</taxon>
        <taxon>Chlorobiota</taxon>
        <taxon>Chlorobiia</taxon>
        <taxon>Chlorobiales</taxon>
        <taxon>Candidatus Thermochlorobacteriaceae</taxon>
        <taxon>Candidatus Thermochlorobacter</taxon>
    </lineage>
</organism>
<evidence type="ECO:0000256" key="8">
    <source>
        <dbReference type="ARBA" id="ARBA00047883"/>
    </source>
</evidence>
<evidence type="ECO:0000256" key="2">
    <source>
        <dbReference type="ARBA" id="ARBA00022679"/>
    </source>
</evidence>
<comment type="pathway">
    <text evidence="1 9">Cofactor biosynthesis; thiamine diphosphate biosynthesis; thiamine phosphate from 4-amino-2-methyl-5-diphosphomethylpyrimidine and 4-methyl-5-(2-phosphoethyl)-thiazole: step 1/1.</text>
</comment>
<evidence type="ECO:0000256" key="6">
    <source>
        <dbReference type="ARBA" id="ARBA00047334"/>
    </source>
</evidence>
<evidence type="ECO:0000256" key="9">
    <source>
        <dbReference type="HAMAP-Rule" id="MF_00097"/>
    </source>
</evidence>
<feature type="binding site" evidence="9">
    <location>
        <position position="71"/>
    </location>
    <ligand>
        <name>4-amino-2-methyl-5-(diphosphooxymethyl)pyrimidine</name>
        <dbReference type="ChEBI" id="CHEBI:57841"/>
    </ligand>
</feature>
<proteinExistence type="inferred from homology"/>
<name>A0A395M258_9BACT</name>
<feature type="domain" description="Thiamine phosphate synthase/TenI" evidence="10">
    <location>
        <begin position="10"/>
        <end position="188"/>
    </location>
</feature>
<dbReference type="InterPro" id="IPR034291">
    <property type="entry name" value="TMP_synthase"/>
</dbReference>
<keyword evidence="5 9" id="KW-0784">Thiamine biosynthesis</keyword>
<feature type="binding site" evidence="9">
    <location>
        <position position="109"/>
    </location>
    <ligand>
        <name>4-amino-2-methyl-5-(diphosphooxymethyl)pyrimidine</name>
        <dbReference type="ChEBI" id="CHEBI:57841"/>
    </ligand>
</feature>
<dbReference type="InterPro" id="IPR022998">
    <property type="entry name" value="ThiamineP_synth_TenI"/>
</dbReference>
<dbReference type="EC" id="2.5.1.3" evidence="9"/>
<evidence type="ECO:0000313" key="12">
    <source>
        <dbReference type="Proteomes" id="UP000266389"/>
    </source>
</evidence>
<feature type="binding site" evidence="9">
    <location>
        <position position="138"/>
    </location>
    <ligand>
        <name>4-amino-2-methyl-5-(diphosphooxymethyl)pyrimidine</name>
        <dbReference type="ChEBI" id="CHEBI:57841"/>
    </ligand>
</feature>
<dbReference type="GO" id="GO:0000287">
    <property type="term" value="F:magnesium ion binding"/>
    <property type="evidence" value="ECO:0007669"/>
    <property type="project" value="UniProtKB-UniRule"/>
</dbReference>
<comment type="function">
    <text evidence="9">Condenses 4-methyl-5-(beta-hydroxyethyl)thiazole monophosphate (THZ-P) and 2-methyl-4-amino-5-hydroxymethyl pyrimidine pyrophosphate (HMP-PP) to form thiamine monophosphate (TMP).</text>
</comment>
<keyword evidence="3 9" id="KW-0479">Metal-binding</keyword>
<dbReference type="InterPro" id="IPR013785">
    <property type="entry name" value="Aldolase_TIM"/>
</dbReference>
<keyword evidence="4 9" id="KW-0460">Magnesium</keyword>
<sequence length="212" mass="22770">MKQIDALPKLMIITDSARMQVPLPKWTEEVCAAGGRLIQLREKHLGSAQLYYLASTLRCITMRYGAKLLINDRADVAWATEADGVVVPELGLPIEVVRKLHAKWLIAKSVHDLAGAKAAEQSGADLLIFGHIFKTASKPNVAPRGLEALKAITEQVQIPVFAIGGITAQTARQCLENGAFGVAVMSEVALAENIGQAVHTLLQAIADTVQQS</sequence>
<evidence type="ECO:0000256" key="4">
    <source>
        <dbReference type="ARBA" id="ARBA00022842"/>
    </source>
</evidence>
<dbReference type="PANTHER" id="PTHR20857:SF15">
    <property type="entry name" value="THIAMINE-PHOSPHATE SYNTHASE"/>
    <property type="match status" value="1"/>
</dbReference>
<feature type="binding site" evidence="9">
    <location>
        <position position="72"/>
    </location>
    <ligand>
        <name>Mg(2+)</name>
        <dbReference type="ChEBI" id="CHEBI:18420"/>
    </ligand>
</feature>
<keyword evidence="2 9" id="KW-0808">Transferase</keyword>
<comment type="catalytic activity">
    <reaction evidence="7 9">
        <text>2-(2-carboxy-4-methylthiazol-5-yl)ethyl phosphate + 4-amino-2-methyl-5-(diphosphooxymethyl)pyrimidine + 2 H(+) = thiamine phosphate + CO2 + diphosphate</text>
        <dbReference type="Rhea" id="RHEA:47848"/>
        <dbReference type="ChEBI" id="CHEBI:15378"/>
        <dbReference type="ChEBI" id="CHEBI:16526"/>
        <dbReference type="ChEBI" id="CHEBI:33019"/>
        <dbReference type="ChEBI" id="CHEBI:37575"/>
        <dbReference type="ChEBI" id="CHEBI:57841"/>
        <dbReference type="ChEBI" id="CHEBI:62890"/>
        <dbReference type="EC" id="2.5.1.3"/>
    </reaction>
</comment>
<dbReference type="Pfam" id="PF02581">
    <property type="entry name" value="TMP-TENI"/>
    <property type="match status" value="1"/>
</dbReference>
<dbReference type="GO" id="GO:0005737">
    <property type="term" value="C:cytoplasm"/>
    <property type="evidence" value="ECO:0007669"/>
    <property type="project" value="TreeGrafter"/>
</dbReference>
<feature type="binding site" evidence="9">
    <location>
        <begin position="135"/>
        <end position="137"/>
    </location>
    <ligand>
        <name>2-[(2R,5Z)-2-carboxy-4-methylthiazol-5(2H)-ylidene]ethyl phosphate</name>
        <dbReference type="ChEBI" id="CHEBI:62899"/>
    </ligand>
</feature>
<dbReference type="GO" id="GO:0009228">
    <property type="term" value="P:thiamine biosynthetic process"/>
    <property type="evidence" value="ECO:0007669"/>
    <property type="project" value="UniProtKB-KW"/>
</dbReference>
<dbReference type="EMBL" id="PHFL01000014">
    <property type="protein sequence ID" value="RFM24883.1"/>
    <property type="molecule type" value="Genomic_DNA"/>
</dbReference>
<dbReference type="Gene3D" id="3.20.20.70">
    <property type="entry name" value="Aldolase class I"/>
    <property type="match status" value="1"/>
</dbReference>
<comment type="similarity">
    <text evidence="9">Belongs to the thiamine-phosphate synthase family.</text>
</comment>
<dbReference type="HAMAP" id="MF_00097">
    <property type="entry name" value="TMP_synthase"/>
    <property type="match status" value="1"/>
</dbReference>
<feature type="binding site" evidence="9">
    <location>
        <begin position="39"/>
        <end position="43"/>
    </location>
    <ligand>
        <name>4-amino-2-methyl-5-(diphosphooxymethyl)pyrimidine</name>
        <dbReference type="ChEBI" id="CHEBI:57841"/>
    </ligand>
</feature>
<dbReference type="GO" id="GO:0004789">
    <property type="term" value="F:thiamine-phosphate diphosphorylase activity"/>
    <property type="evidence" value="ECO:0007669"/>
    <property type="project" value="UniProtKB-UniRule"/>
</dbReference>